<dbReference type="Pfam" id="PF22638">
    <property type="entry name" value="FlgK_D1"/>
    <property type="match status" value="1"/>
</dbReference>
<dbReference type="GO" id="GO:0005576">
    <property type="term" value="C:extracellular region"/>
    <property type="evidence" value="ECO:0007669"/>
    <property type="project" value="UniProtKB-SubCell"/>
</dbReference>
<organism evidence="11 12">
    <name type="scientific">Ferrimicrobium acidiphilum DSM 19497</name>
    <dbReference type="NCBI Taxonomy" id="1121877"/>
    <lineage>
        <taxon>Bacteria</taxon>
        <taxon>Bacillati</taxon>
        <taxon>Actinomycetota</taxon>
        <taxon>Acidimicrobiia</taxon>
        <taxon>Acidimicrobiales</taxon>
        <taxon>Acidimicrobiaceae</taxon>
        <taxon>Ferrimicrobium</taxon>
    </lineage>
</organism>
<dbReference type="OrthoDB" id="9802553at2"/>
<dbReference type="eggNOG" id="COG1256">
    <property type="taxonomic scope" value="Bacteria"/>
</dbReference>
<dbReference type="InterPro" id="IPR010930">
    <property type="entry name" value="Flg_bb/hook_C_dom"/>
</dbReference>
<comment type="similarity">
    <text evidence="3 7">Belongs to the flagella basal body rod proteins family.</text>
</comment>
<feature type="domain" description="Flagellar hook-associated protein FlgK helical" evidence="10">
    <location>
        <begin position="93"/>
        <end position="322"/>
    </location>
</feature>
<accession>A0A0D8FUX2</accession>
<dbReference type="Proteomes" id="UP000032336">
    <property type="component" value="Unassembled WGS sequence"/>
</dbReference>
<keyword evidence="11" id="KW-0282">Flagellum</keyword>
<dbReference type="InterPro" id="IPR001444">
    <property type="entry name" value="Flag_bb_rod_N"/>
</dbReference>
<dbReference type="Pfam" id="PF06429">
    <property type="entry name" value="Flg_bbr_C"/>
    <property type="match status" value="1"/>
</dbReference>
<evidence type="ECO:0000313" key="12">
    <source>
        <dbReference type="Proteomes" id="UP000032336"/>
    </source>
</evidence>
<keyword evidence="5 7" id="KW-0964">Secreted</keyword>
<dbReference type="STRING" id="1121877.FEAC_12350"/>
<dbReference type="EMBL" id="JXUW01000009">
    <property type="protein sequence ID" value="KJE76911.1"/>
    <property type="molecule type" value="Genomic_DNA"/>
</dbReference>
<dbReference type="PANTHER" id="PTHR30033:SF2">
    <property type="entry name" value="FLAGELLAR HOOK PROTEIN"/>
    <property type="match status" value="1"/>
</dbReference>
<proteinExistence type="inferred from homology"/>
<comment type="caution">
    <text evidence="11">The sequence shown here is derived from an EMBL/GenBank/DDBJ whole genome shotgun (WGS) entry which is preliminary data.</text>
</comment>
<keyword evidence="11" id="KW-0966">Cell projection</keyword>
<keyword evidence="11" id="KW-0969">Cilium</keyword>
<dbReference type="Pfam" id="PF00460">
    <property type="entry name" value="Flg_bb_rod"/>
    <property type="match status" value="1"/>
</dbReference>
<evidence type="ECO:0000259" key="9">
    <source>
        <dbReference type="Pfam" id="PF06429"/>
    </source>
</evidence>
<evidence type="ECO:0000259" key="8">
    <source>
        <dbReference type="Pfam" id="PF00460"/>
    </source>
</evidence>
<evidence type="ECO:0000256" key="1">
    <source>
        <dbReference type="ARBA" id="ARBA00004365"/>
    </source>
</evidence>
<feature type="domain" description="Flagellar basal body rod protein N-terminal" evidence="8">
    <location>
        <begin position="7"/>
        <end position="35"/>
    </location>
</feature>
<evidence type="ECO:0000256" key="7">
    <source>
        <dbReference type="RuleBase" id="RU362065"/>
    </source>
</evidence>
<dbReference type="AlphaFoldDB" id="A0A0D8FUX2"/>
<evidence type="ECO:0000256" key="2">
    <source>
        <dbReference type="ARBA" id="ARBA00004613"/>
    </source>
</evidence>
<dbReference type="PRINTS" id="PR01005">
    <property type="entry name" value="FLGHOOKAP1"/>
</dbReference>
<reference evidence="11 12" key="1">
    <citation type="submission" date="2015-01" db="EMBL/GenBank/DDBJ databases">
        <title>Draft genome of the acidophilic iron oxidizer Ferrimicrobium acidiphilum strain T23.</title>
        <authorList>
            <person name="Poehlein A."/>
            <person name="Eisen S."/>
            <person name="Schloemann M."/>
            <person name="Johnson B.D."/>
            <person name="Daniel R."/>
            <person name="Muehling M."/>
        </authorList>
    </citation>
    <scope>NUCLEOTIDE SEQUENCE [LARGE SCALE GENOMIC DNA]</scope>
    <source>
        <strain evidence="11 12">T23</strain>
    </source>
</reference>
<gene>
    <name evidence="7 11" type="primary">flgK</name>
    <name evidence="11" type="ORF">FEAC_12350</name>
</gene>
<evidence type="ECO:0000256" key="5">
    <source>
        <dbReference type="ARBA" id="ARBA00022525"/>
    </source>
</evidence>
<dbReference type="GeneID" id="78372461"/>
<evidence type="ECO:0000313" key="11">
    <source>
        <dbReference type="EMBL" id="KJE76911.1"/>
    </source>
</evidence>
<dbReference type="SUPFAM" id="SSF64518">
    <property type="entry name" value="Phase 1 flagellin"/>
    <property type="match status" value="1"/>
</dbReference>
<dbReference type="GO" id="GO:0005198">
    <property type="term" value="F:structural molecule activity"/>
    <property type="evidence" value="ECO:0007669"/>
    <property type="project" value="UniProtKB-UniRule"/>
</dbReference>
<evidence type="ECO:0000256" key="6">
    <source>
        <dbReference type="ARBA" id="ARBA00023143"/>
    </source>
</evidence>
<protein>
    <recommendedName>
        <fullName evidence="4 7">Flagellar hook-associated protein 1</fullName>
        <shortName evidence="7">HAP1</shortName>
    </recommendedName>
</protein>
<dbReference type="InterPro" id="IPR002371">
    <property type="entry name" value="FlgK"/>
</dbReference>
<dbReference type="GO" id="GO:0044780">
    <property type="term" value="P:bacterial-type flagellum assembly"/>
    <property type="evidence" value="ECO:0007669"/>
    <property type="project" value="InterPro"/>
</dbReference>
<sequence>MSGGSLSIALSGLNSAQTGLDTVSQNVANANTAGYLKETTIFSNQQTPNSPIGDGVTSAVVQSTNSFGRQLTLSASAGKAYANQLQSLLASAQASFNEPSSSGISEQLNTMYNNFSALSSTPTQAASYDQVVASAKNVATTINQAAQNLTSVYNQASSSAATLTQTINSQLNQVAAINTQIASSSSTPGASNTLIDQQNQIVDQLASELGVTPISGNSGQTTLLVGGVALVQGGHVSQIAFTPSNNPISSSTSTQASVTLTASGTRVPVTGGELGATLTMMNSKLPTFGEYLNSLSTTLANQVNNQLANGASATTTSGDPLFVPSSGTTINAATISVNPTVANNPQLIAASSKPYSPGSGSNAQAIANQQTATNGAIAGWASSVSSVGLAVQSASSLTASATNIYNQAYSASQAVSGVSINTQMVNLVNYQQMYQASAKVISTVAATLQSLIQNV</sequence>
<name>A0A0D8FUX2_9ACTN</name>
<dbReference type="GO" id="GO:0009424">
    <property type="term" value="C:bacterial-type flagellum hook"/>
    <property type="evidence" value="ECO:0007669"/>
    <property type="project" value="UniProtKB-UniRule"/>
</dbReference>
<evidence type="ECO:0000256" key="3">
    <source>
        <dbReference type="ARBA" id="ARBA00009677"/>
    </source>
</evidence>
<keyword evidence="12" id="KW-1185">Reference proteome</keyword>
<comment type="subcellular location">
    <subcellularLocation>
        <location evidence="1 7">Bacterial flagellum</location>
    </subcellularLocation>
    <subcellularLocation>
        <location evidence="2 7">Secreted</location>
    </subcellularLocation>
</comment>
<evidence type="ECO:0000259" key="10">
    <source>
        <dbReference type="Pfam" id="PF22638"/>
    </source>
</evidence>
<evidence type="ECO:0000256" key="4">
    <source>
        <dbReference type="ARBA" id="ARBA00016244"/>
    </source>
</evidence>
<dbReference type="PANTHER" id="PTHR30033">
    <property type="entry name" value="FLAGELLAR HOOK-ASSOCIATED PROTEIN 1"/>
    <property type="match status" value="1"/>
</dbReference>
<dbReference type="InterPro" id="IPR053927">
    <property type="entry name" value="FlgK_helical"/>
</dbReference>
<keyword evidence="6 7" id="KW-0975">Bacterial flagellum</keyword>
<feature type="domain" description="Flagellar basal-body/hook protein C-terminal" evidence="9">
    <location>
        <begin position="415"/>
        <end position="453"/>
    </location>
</feature>
<dbReference type="RefSeq" id="WP_035390465.1">
    <property type="nucleotide sequence ID" value="NZ_JQKF01000025.1"/>
</dbReference>
<dbReference type="NCBIfam" id="TIGR02492">
    <property type="entry name" value="flgK_ends"/>
    <property type="match status" value="1"/>
</dbReference>